<comment type="caution">
    <text evidence="1">The sequence shown here is derived from an EMBL/GenBank/DDBJ whole genome shotgun (WGS) entry which is preliminary data.</text>
</comment>
<dbReference type="RefSeq" id="XP_027618087.1">
    <property type="nucleotide sequence ID" value="XM_027762286.1"/>
</dbReference>
<dbReference type="InParanoid" id="A0A401GYJ4"/>
<dbReference type="InterPro" id="IPR011990">
    <property type="entry name" value="TPR-like_helical_dom_sf"/>
</dbReference>
<dbReference type="AlphaFoldDB" id="A0A401GYJ4"/>
<reference evidence="1 2" key="1">
    <citation type="journal article" date="2018" name="Sci. Rep.">
        <title>Genome sequence of the cauliflower mushroom Sparassis crispa (Hanabiratake) and its association with beneficial usage.</title>
        <authorList>
            <person name="Kiyama R."/>
            <person name="Furutani Y."/>
            <person name="Kawaguchi K."/>
            <person name="Nakanishi T."/>
        </authorList>
    </citation>
    <scope>NUCLEOTIDE SEQUENCE [LARGE SCALE GENOMIC DNA]</scope>
</reference>
<dbReference type="Proteomes" id="UP000287166">
    <property type="component" value="Unassembled WGS sequence"/>
</dbReference>
<proteinExistence type="predicted"/>
<dbReference type="EMBL" id="BFAD01000010">
    <property type="protein sequence ID" value="GBE87174.1"/>
    <property type="molecule type" value="Genomic_DNA"/>
</dbReference>
<dbReference type="GeneID" id="38784091"/>
<organism evidence="1 2">
    <name type="scientific">Sparassis crispa</name>
    <dbReference type="NCBI Taxonomy" id="139825"/>
    <lineage>
        <taxon>Eukaryota</taxon>
        <taxon>Fungi</taxon>
        <taxon>Dikarya</taxon>
        <taxon>Basidiomycota</taxon>
        <taxon>Agaricomycotina</taxon>
        <taxon>Agaricomycetes</taxon>
        <taxon>Polyporales</taxon>
        <taxon>Sparassidaceae</taxon>
        <taxon>Sparassis</taxon>
    </lineage>
</organism>
<dbReference type="Gene3D" id="1.25.40.10">
    <property type="entry name" value="Tetratricopeptide repeat domain"/>
    <property type="match status" value="1"/>
</dbReference>
<accession>A0A401GYJ4</accession>
<dbReference type="STRING" id="139825.A0A401GYJ4"/>
<name>A0A401GYJ4_9APHY</name>
<evidence type="ECO:0000313" key="1">
    <source>
        <dbReference type="EMBL" id="GBE87174.1"/>
    </source>
</evidence>
<protein>
    <submittedName>
        <fullName evidence="1">Uncharacterized protein</fullName>
    </submittedName>
</protein>
<gene>
    <name evidence="1" type="ORF">SCP_1004210</name>
</gene>
<sequence>MLANSPTSAMVEGAPTLPGLTPVQFQRWKPAISACNLDSALGYLGREGVRLSWAATPTNDMPHLSPVPLQPPTWVILYLICHQVTSPADAKKALVLAYYHLPTALPHLRPCLLIFSACWLAEHNLVVPLQDLIRRLLQSSCEWREYDYSAFLKLVAAASASPTGIRLIIPVLEASSARRLRLDQDTFDSLLSGQFATAELGIALARSMQSQATIPSVKNLERLVKLFAKAGWRKRAGRCLDLVRHHYAEQQTETVPFGTNPYARNVMQAPTLSQHWYMSAFGSVRSLHAYMQACGVHSRLWRAEPRIGTWRSVLRAAVRDRSLSAKSLLAILERAKASDSSLRLDVVSDLVTINGLLHRRDNTNAARIWDTIAAKKDRLEVWGLALGVKALTLAGRPSEAFALLRGIDTSRYSATSTQLLSRSEARQQITTHTINIFMASLQRIGRPDIVFELWDYMESLFGISPDQFTMAIVLKTARFASKSDQSVRGALADIGLGNFFRRKSVGDAPVSYPESSRSMAVARIQELLAQNRNDTNSGVWRGERAGVQALQVAHHILLGNWPELHTIQSPVHAVRRSLGFSPVGGLFRALSGRPSTPSQDDSRAAQQAPNYDIDSLWPYPQVLPNDVAFRAYIDLLGAENQMSEIPLALAWMRHLDVKPSRNTLATALVYWAEVSMDSPLVEHWKSERSEYLRLIRWMKEWVGSENLPTDADIGLHLGRIKWFRDLRYGRRPVHS</sequence>
<evidence type="ECO:0000313" key="2">
    <source>
        <dbReference type="Proteomes" id="UP000287166"/>
    </source>
</evidence>
<keyword evidence="2" id="KW-1185">Reference proteome</keyword>
<dbReference type="OrthoDB" id="185373at2759"/>